<feature type="transmembrane region" description="Helical" evidence="7">
    <location>
        <begin position="140"/>
        <end position="160"/>
    </location>
</feature>
<comment type="similarity">
    <text evidence="6">Belongs to the YccS/YhfK family.</text>
</comment>
<feature type="transmembrane region" description="Helical" evidence="7">
    <location>
        <begin position="70"/>
        <end position="103"/>
    </location>
</feature>
<dbReference type="Pfam" id="PF13515">
    <property type="entry name" value="FUSC_2"/>
    <property type="match status" value="1"/>
</dbReference>
<keyword evidence="10" id="KW-1185">Reference proteome</keyword>
<evidence type="ECO:0000256" key="4">
    <source>
        <dbReference type="ARBA" id="ARBA00022989"/>
    </source>
</evidence>
<gene>
    <name evidence="9" type="ORF">HCR76_08955</name>
</gene>
<keyword evidence="5 7" id="KW-0472">Membrane</keyword>
<feature type="transmembrane region" description="Helical" evidence="7">
    <location>
        <begin position="21"/>
        <end position="50"/>
    </location>
</feature>
<reference evidence="9 10" key="1">
    <citation type="submission" date="2020-12" db="EMBL/GenBank/DDBJ databases">
        <title>Microbacterium sp. HY060.</title>
        <authorList>
            <person name="Zhou J."/>
        </authorList>
    </citation>
    <scope>NUCLEOTIDE SEQUENCE [LARGE SCALE GENOMIC DNA]</scope>
    <source>
        <strain evidence="9 10">HY60</strain>
    </source>
</reference>
<keyword evidence="2" id="KW-1003">Cell membrane</keyword>
<evidence type="ECO:0000256" key="3">
    <source>
        <dbReference type="ARBA" id="ARBA00022692"/>
    </source>
</evidence>
<organism evidence="9 10">
    <name type="scientific">Paramicrobacterium chengjingii</name>
    <dbReference type="NCBI Taxonomy" id="2769067"/>
    <lineage>
        <taxon>Bacteria</taxon>
        <taxon>Bacillati</taxon>
        <taxon>Actinomycetota</taxon>
        <taxon>Actinomycetes</taxon>
        <taxon>Micrococcales</taxon>
        <taxon>Microbacteriaceae</taxon>
        <taxon>Paramicrobacterium</taxon>
    </lineage>
</organism>
<evidence type="ECO:0000256" key="1">
    <source>
        <dbReference type="ARBA" id="ARBA00004651"/>
    </source>
</evidence>
<evidence type="ECO:0000256" key="5">
    <source>
        <dbReference type="ARBA" id="ARBA00023136"/>
    </source>
</evidence>
<accession>A0ABX6YE01</accession>
<evidence type="ECO:0000313" key="9">
    <source>
        <dbReference type="EMBL" id="QPZ37014.1"/>
    </source>
</evidence>
<dbReference type="Proteomes" id="UP000662814">
    <property type="component" value="Chromosome"/>
</dbReference>
<evidence type="ECO:0000256" key="6">
    <source>
        <dbReference type="ARBA" id="ARBA00043993"/>
    </source>
</evidence>
<dbReference type="PANTHER" id="PTHR30509:SF9">
    <property type="entry name" value="MULTIDRUG RESISTANCE PROTEIN MDTO"/>
    <property type="match status" value="1"/>
</dbReference>
<keyword evidence="4 7" id="KW-1133">Transmembrane helix</keyword>
<dbReference type="PANTHER" id="PTHR30509">
    <property type="entry name" value="P-HYDROXYBENZOIC ACID EFFLUX PUMP SUBUNIT-RELATED"/>
    <property type="match status" value="1"/>
</dbReference>
<name>A0ABX6YE01_9MICO</name>
<dbReference type="EMBL" id="CP061169">
    <property type="protein sequence ID" value="QPZ37014.1"/>
    <property type="molecule type" value="Genomic_DNA"/>
</dbReference>
<keyword evidence="3 7" id="KW-0812">Transmembrane</keyword>
<proteinExistence type="inferred from homology"/>
<evidence type="ECO:0000313" key="10">
    <source>
        <dbReference type="Proteomes" id="UP000662814"/>
    </source>
</evidence>
<dbReference type="RefSeq" id="WP_166990138.1">
    <property type="nucleotide sequence ID" value="NZ_CP061169.1"/>
</dbReference>
<comment type="subcellular location">
    <subcellularLocation>
        <location evidence="1">Cell membrane</location>
        <topology evidence="1">Multi-pass membrane protein</topology>
    </subcellularLocation>
</comment>
<evidence type="ECO:0000256" key="7">
    <source>
        <dbReference type="SAM" id="Phobius"/>
    </source>
</evidence>
<evidence type="ECO:0000259" key="8">
    <source>
        <dbReference type="Pfam" id="PF13515"/>
    </source>
</evidence>
<dbReference type="InterPro" id="IPR049453">
    <property type="entry name" value="Memb_transporter_dom"/>
</dbReference>
<feature type="domain" description="Integral membrane bound transporter" evidence="8">
    <location>
        <begin position="28"/>
        <end position="150"/>
    </location>
</feature>
<sequence length="349" mass="38166">MKFTRRIQAAKRTPLLQVVKTSVAAVLAWVVAVLILPVELPIFAAIASLLVVQPSVNQSFGKAIERSVGVISGVVIATLLSLAFGPYTWVVMLAIIVAVLLSWALRMTTGTSNQVAISAMLVLALGASSPEYAMDRIVETLIGAAIGFIVNIVIVPPVLIAPVRENVILLGNELAATLARLATALSEPQSTADRERLMIEARLLRPMKDAAVEAIEEGEDSLSLNPRRSAHRDELKELHDVTDKFGPVVTRVIGMTRAFRDHYDETLYDEPTLTAIADQLTRAAHDLRLIMRPSIPDPEPMTSEFPALTAPLQVKPPQSTHWVLIGSLMEDLRRIREELLIQSEDDLDD</sequence>
<evidence type="ECO:0000256" key="2">
    <source>
        <dbReference type="ARBA" id="ARBA00022475"/>
    </source>
</evidence>
<protein>
    <submittedName>
        <fullName evidence="9">FUSC family protein</fullName>
    </submittedName>
</protein>